<dbReference type="AlphaFoldDB" id="A0AAD9Q1B9"/>
<accession>A0AAD9Q1B9</accession>
<comment type="similarity">
    <text evidence="2 6">Belongs to the CSM3 family.</text>
</comment>
<comment type="function">
    <text evidence="6">Plays an important role in the control of DNA replication and the maintenance of replication fork stability.</text>
</comment>
<reference evidence="9" key="1">
    <citation type="journal article" date="2023" name="G3 (Bethesda)">
        <title>Whole genome assembly and annotation of the endangered Caribbean coral Acropora cervicornis.</title>
        <authorList>
            <person name="Selwyn J.D."/>
            <person name="Vollmer S.V."/>
        </authorList>
    </citation>
    <scope>NUCLEOTIDE SEQUENCE</scope>
    <source>
        <strain evidence="9">K2</strain>
    </source>
</reference>
<reference evidence="9" key="2">
    <citation type="journal article" date="2023" name="Science">
        <title>Genomic signatures of disease resistance in endangered staghorn corals.</title>
        <authorList>
            <person name="Vollmer S.V."/>
            <person name="Selwyn J.D."/>
            <person name="Despard B.A."/>
            <person name="Roesel C.L."/>
        </authorList>
    </citation>
    <scope>NUCLEOTIDE SEQUENCE</scope>
    <source>
        <strain evidence="9">K2</strain>
    </source>
</reference>
<dbReference type="Proteomes" id="UP001249851">
    <property type="component" value="Unassembled WGS sequence"/>
</dbReference>
<dbReference type="InterPro" id="IPR012923">
    <property type="entry name" value="Csm3"/>
</dbReference>
<keyword evidence="4 6" id="KW-0539">Nucleus</keyword>
<dbReference type="InterPro" id="IPR040038">
    <property type="entry name" value="TIPIN/Csm3/Swi3"/>
</dbReference>
<feature type="compositionally biased region" description="Basic residues" evidence="7">
    <location>
        <begin position="64"/>
        <end position="75"/>
    </location>
</feature>
<evidence type="ECO:0000256" key="6">
    <source>
        <dbReference type="RuleBase" id="RU366049"/>
    </source>
</evidence>
<name>A0AAD9Q1B9_ACRCE</name>
<evidence type="ECO:0000256" key="7">
    <source>
        <dbReference type="SAM" id="MobiDB-lite"/>
    </source>
</evidence>
<comment type="caution">
    <text evidence="9">The sequence shown here is derived from an EMBL/GenBank/DDBJ whole genome shotgun (WGS) entry which is preliminary data.</text>
</comment>
<keyword evidence="5 6" id="KW-0131">Cell cycle</keyword>
<evidence type="ECO:0000256" key="4">
    <source>
        <dbReference type="ARBA" id="ARBA00023242"/>
    </source>
</evidence>
<feature type="compositionally biased region" description="Pro residues" evidence="7">
    <location>
        <begin position="30"/>
        <end position="39"/>
    </location>
</feature>
<dbReference type="EMBL" id="JARQWQ010000082">
    <property type="protein sequence ID" value="KAK2552899.1"/>
    <property type="molecule type" value="Genomic_DNA"/>
</dbReference>
<comment type="subcellular location">
    <subcellularLocation>
        <location evidence="1 6">Nucleus</location>
    </subcellularLocation>
</comment>
<evidence type="ECO:0000259" key="8">
    <source>
        <dbReference type="Pfam" id="PF07962"/>
    </source>
</evidence>
<keyword evidence="10" id="KW-1185">Reference proteome</keyword>
<dbReference type="GO" id="GO:0000076">
    <property type="term" value="P:DNA replication checkpoint signaling"/>
    <property type="evidence" value="ECO:0007669"/>
    <property type="project" value="UniProtKB-UniRule"/>
</dbReference>
<gene>
    <name evidence="9" type="ORF">P5673_025847</name>
</gene>
<protein>
    <recommendedName>
        <fullName evidence="6">TIMELESS-interacting protein</fullName>
    </recommendedName>
</protein>
<evidence type="ECO:0000313" key="10">
    <source>
        <dbReference type="Proteomes" id="UP001249851"/>
    </source>
</evidence>
<dbReference type="GO" id="GO:0031298">
    <property type="term" value="C:replication fork protection complex"/>
    <property type="evidence" value="ECO:0007669"/>
    <property type="project" value="TreeGrafter"/>
</dbReference>
<dbReference type="PANTHER" id="PTHR13220">
    <property type="entry name" value="TIMELESS INTERACTING-RELATED"/>
    <property type="match status" value="1"/>
</dbReference>
<sequence length="212" mass="23539">MSHVITFESDIAEDGTGNTHDLFYDDDPFNLPPPLPPLSPGRGDIENQNGTVDQNDGDTDKKEPPKKRKVNRSPRPKLDEVRLCGDRGIPALQHLCDGITFKGKGHEASDLRLLMQRYEYWAHRLFPKFPFVDVVEQVESLSAKKLVQRVRRGEEETVNNEDKSDAETGQNNNEVQENGVGGAGTQENGTSVVNNLQTFGAQVEANDRVASI</sequence>
<feature type="region of interest" description="Disordered" evidence="7">
    <location>
        <begin position="151"/>
        <end position="190"/>
    </location>
</feature>
<evidence type="ECO:0000256" key="1">
    <source>
        <dbReference type="ARBA" id="ARBA00004123"/>
    </source>
</evidence>
<keyword evidence="3 6" id="KW-0227">DNA damage</keyword>
<dbReference type="Pfam" id="PF07962">
    <property type="entry name" value="Swi3"/>
    <property type="match status" value="1"/>
</dbReference>
<dbReference type="GO" id="GO:0006974">
    <property type="term" value="P:DNA damage response"/>
    <property type="evidence" value="ECO:0007669"/>
    <property type="project" value="UniProtKB-KW"/>
</dbReference>
<dbReference type="PANTHER" id="PTHR13220:SF11">
    <property type="entry name" value="TIMELESS-INTERACTING PROTEIN"/>
    <property type="match status" value="1"/>
</dbReference>
<evidence type="ECO:0000256" key="3">
    <source>
        <dbReference type="ARBA" id="ARBA00022763"/>
    </source>
</evidence>
<evidence type="ECO:0000256" key="5">
    <source>
        <dbReference type="ARBA" id="ARBA00023306"/>
    </source>
</evidence>
<feature type="domain" description="Chromosome segregation in meiosis protein 3" evidence="8">
    <location>
        <begin position="77"/>
        <end position="152"/>
    </location>
</feature>
<organism evidence="9 10">
    <name type="scientific">Acropora cervicornis</name>
    <name type="common">Staghorn coral</name>
    <dbReference type="NCBI Taxonomy" id="6130"/>
    <lineage>
        <taxon>Eukaryota</taxon>
        <taxon>Metazoa</taxon>
        <taxon>Cnidaria</taxon>
        <taxon>Anthozoa</taxon>
        <taxon>Hexacorallia</taxon>
        <taxon>Scleractinia</taxon>
        <taxon>Astrocoeniina</taxon>
        <taxon>Acroporidae</taxon>
        <taxon>Acropora</taxon>
    </lineage>
</organism>
<evidence type="ECO:0000256" key="2">
    <source>
        <dbReference type="ARBA" id="ARBA00006075"/>
    </source>
</evidence>
<dbReference type="GO" id="GO:0003677">
    <property type="term" value="F:DNA binding"/>
    <property type="evidence" value="ECO:0007669"/>
    <property type="project" value="TreeGrafter"/>
</dbReference>
<feature type="compositionally biased region" description="Basic and acidic residues" evidence="7">
    <location>
        <begin position="151"/>
        <end position="166"/>
    </location>
</feature>
<dbReference type="GO" id="GO:0031297">
    <property type="term" value="P:replication fork processing"/>
    <property type="evidence" value="ECO:0007669"/>
    <property type="project" value="UniProtKB-UniRule"/>
</dbReference>
<evidence type="ECO:0000313" key="9">
    <source>
        <dbReference type="EMBL" id="KAK2552899.1"/>
    </source>
</evidence>
<feature type="compositionally biased region" description="Low complexity" evidence="7">
    <location>
        <begin position="169"/>
        <end position="178"/>
    </location>
</feature>
<feature type="region of interest" description="Disordered" evidence="7">
    <location>
        <begin position="1"/>
        <end position="78"/>
    </location>
</feature>
<dbReference type="GO" id="GO:0043111">
    <property type="term" value="P:replication fork arrest"/>
    <property type="evidence" value="ECO:0007669"/>
    <property type="project" value="TreeGrafter"/>
</dbReference>
<proteinExistence type="inferred from homology"/>